<reference evidence="7 8" key="1">
    <citation type="journal article" date="2010" name="Stand. Genomic Sci.">
        <title>Complete genome sequence of Desulfarculus baarsii type strain (2st14).</title>
        <authorList>
            <person name="Sun H."/>
            <person name="Spring S."/>
            <person name="Lapidus A."/>
            <person name="Davenport K."/>
            <person name="Del Rio T.G."/>
            <person name="Tice H."/>
            <person name="Nolan M."/>
            <person name="Copeland A."/>
            <person name="Cheng J.F."/>
            <person name="Lucas S."/>
            <person name="Tapia R."/>
            <person name="Goodwin L."/>
            <person name="Pitluck S."/>
            <person name="Ivanova N."/>
            <person name="Pagani I."/>
            <person name="Mavromatis K."/>
            <person name="Ovchinnikova G."/>
            <person name="Pati A."/>
            <person name="Chen A."/>
            <person name="Palaniappan K."/>
            <person name="Hauser L."/>
            <person name="Chang Y.J."/>
            <person name="Jeffries C.D."/>
            <person name="Detter J.C."/>
            <person name="Han C."/>
            <person name="Rohde M."/>
            <person name="Brambilla E."/>
            <person name="Goker M."/>
            <person name="Woyke T."/>
            <person name="Bristow J."/>
            <person name="Eisen J.A."/>
            <person name="Markowitz V."/>
            <person name="Hugenholtz P."/>
            <person name="Kyrpides N.C."/>
            <person name="Klenk H.P."/>
            <person name="Land M."/>
        </authorList>
    </citation>
    <scope>NUCLEOTIDE SEQUENCE [LARGE SCALE GENOMIC DNA]</scope>
    <source>
        <strain evidence="8">ATCC 33931 / DSM 2075 / LMG 7858 / VKM B-1802 / 2st14</strain>
    </source>
</reference>
<keyword evidence="5" id="KW-0411">Iron-sulfur</keyword>
<comment type="cofactor">
    <cofactor evidence="1">
        <name>[4Fe-4S] cluster</name>
        <dbReference type="ChEBI" id="CHEBI:49883"/>
    </cofactor>
</comment>
<protein>
    <submittedName>
        <fullName evidence="7">Radical SAM domain protein</fullName>
    </submittedName>
</protein>
<dbReference type="PROSITE" id="PS51918">
    <property type="entry name" value="RADICAL_SAM"/>
    <property type="match status" value="1"/>
</dbReference>
<dbReference type="CDD" id="cd01335">
    <property type="entry name" value="Radical_SAM"/>
    <property type="match status" value="1"/>
</dbReference>
<dbReference type="Pfam" id="PF04055">
    <property type="entry name" value="Radical_SAM"/>
    <property type="match status" value="1"/>
</dbReference>
<dbReference type="GO" id="GO:0046872">
    <property type="term" value="F:metal ion binding"/>
    <property type="evidence" value="ECO:0007669"/>
    <property type="project" value="UniProtKB-KW"/>
</dbReference>
<dbReference type="Proteomes" id="UP000009047">
    <property type="component" value="Chromosome"/>
</dbReference>
<dbReference type="Gene3D" id="3.20.20.70">
    <property type="entry name" value="Aldolase class I"/>
    <property type="match status" value="1"/>
</dbReference>
<dbReference type="HOGENOM" id="CLU_820683_0_0_7"/>
<evidence type="ECO:0000259" key="6">
    <source>
        <dbReference type="PROSITE" id="PS51918"/>
    </source>
</evidence>
<dbReference type="STRING" id="644282.Deba_2506"/>
<evidence type="ECO:0000256" key="1">
    <source>
        <dbReference type="ARBA" id="ARBA00001966"/>
    </source>
</evidence>
<keyword evidence="4" id="KW-0408">Iron</keyword>
<evidence type="ECO:0000256" key="3">
    <source>
        <dbReference type="ARBA" id="ARBA00022723"/>
    </source>
</evidence>
<dbReference type="AlphaFoldDB" id="E1QJX3"/>
<keyword evidence="2" id="KW-0949">S-adenosyl-L-methionine</keyword>
<evidence type="ECO:0000256" key="2">
    <source>
        <dbReference type="ARBA" id="ARBA00022691"/>
    </source>
</evidence>
<dbReference type="InterPro" id="IPR006638">
    <property type="entry name" value="Elp3/MiaA/NifB-like_rSAM"/>
</dbReference>
<dbReference type="EMBL" id="CP002085">
    <property type="protein sequence ID" value="ADK85866.1"/>
    <property type="molecule type" value="Genomic_DNA"/>
</dbReference>
<dbReference type="InterPro" id="IPR058240">
    <property type="entry name" value="rSAM_sf"/>
</dbReference>
<evidence type="ECO:0000256" key="5">
    <source>
        <dbReference type="ARBA" id="ARBA00023014"/>
    </source>
</evidence>
<dbReference type="KEGG" id="dbr:Deba_2506"/>
<keyword evidence="8" id="KW-1185">Reference proteome</keyword>
<keyword evidence="3" id="KW-0479">Metal-binding</keyword>
<gene>
    <name evidence="7" type="ordered locus">Deba_2506</name>
</gene>
<evidence type="ECO:0000313" key="7">
    <source>
        <dbReference type="EMBL" id="ADK85866.1"/>
    </source>
</evidence>
<dbReference type="InterPro" id="IPR007197">
    <property type="entry name" value="rSAM"/>
</dbReference>
<sequence length="337" mass="36713">MRSDSNTTPVSGPGFLVISPSLDCNNACIFCYDNYRVKGSRPAASAQEIAADAARMAARMGVGAVAVSGGEPLLYAELEQLTRLLKAAGLFVCVMTNGRLLARAQRLERLLEAGVDHFHIPLHSDDQAAHDAVTGVAGSFAQTVAGLANVAEVRARRPLGLTVVHVMHRRNYRRLPELVDFVAGFAPDHALLSHCIVEVQSPREHLALLARFEDIAPFVAQAHRVGQARGLPVYVENVPPCMMRGREAICVDFHKFNRLAVGGFKAAGERGEGGFEPFEQSIKSGQRTHADQCRRCAIQDFCGGFYRSYIEAMGQPDLEPYSVQELRSRQAAARQTS</sequence>
<dbReference type="GO" id="GO:0003824">
    <property type="term" value="F:catalytic activity"/>
    <property type="evidence" value="ECO:0007669"/>
    <property type="project" value="InterPro"/>
</dbReference>
<evidence type="ECO:0000256" key="4">
    <source>
        <dbReference type="ARBA" id="ARBA00023004"/>
    </source>
</evidence>
<dbReference type="OrthoDB" id="9782387at2"/>
<dbReference type="SUPFAM" id="SSF102114">
    <property type="entry name" value="Radical SAM enzymes"/>
    <property type="match status" value="1"/>
</dbReference>
<dbReference type="GO" id="GO:0051536">
    <property type="term" value="F:iron-sulfur cluster binding"/>
    <property type="evidence" value="ECO:0007669"/>
    <property type="project" value="UniProtKB-KW"/>
</dbReference>
<accession>E1QJX3</accession>
<dbReference type="eggNOG" id="COG0535">
    <property type="taxonomic scope" value="Bacteria"/>
</dbReference>
<dbReference type="RefSeq" id="WP_013259305.1">
    <property type="nucleotide sequence ID" value="NC_014365.1"/>
</dbReference>
<dbReference type="SFLD" id="SFLDG01067">
    <property type="entry name" value="SPASM/twitch_domain_containing"/>
    <property type="match status" value="1"/>
</dbReference>
<dbReference type="PANTHER" id="PTHR11228">
    <property type="entry name" value="RADICAL SAM DOMAIN PROTEIN"/>
    <property type="match status" value="1"/>
</dbReference>
<evidence type="ECO:0000313" key="8">
    <source>
        <dbReference type="Proteomes" id="UP000009047"/>
    </source>
</evidence>
<dbReference type="SFLD" id="SFLDS00029">
    <property type="entry name" value="Radical_SAM"/>
    <property type="match status" value="1"/>
</dbReference>
<dbReference type="InterPro" id="IPR013785">
    <property type="entry name" value="Aldolase_TIM"/>
</dbReference>
<dbReference type="PANTHER" id="PTHR11228:SF7">
    <property type="entry name" value="PQQA PEPTIDE CYCLASE"/>
    <property type="match status" value="1"/>
</dbReference>
<name>E1QJX3_DESB2</name>
<dbReference type="SMART" id="SM00729">
    <property type="entry name" value="Elp3"/>
    <property type="match status" value="1"/>
</dbReference>
<organism evidence="7 8">
    <name type="scientific">Desulfarculus baarsii (strain ATCC 33931 / DSM 2075 / LMG 7858 / VKM B-1802 / 2st14)</name>
    <dbReference type="NCBI Taxonomy" id="644282"/>
    <lineage>
        <taxon>Bacteria</taxon>
        <taxon>Pseudomonadati</taxon>
        <taxon>Thermodesulfobacteriota</taxon>
        <taxon>Desulfarculia</taxon>
        <taxon>Desulfarculales</taxon>
        <taxon>Desulfarculaceae</taxon>
        <taxon>Desulfarculus</taxon>
    </lineage>
</organism>
<dbReference type="InterPro" id="IPR050377">
    <property type="entry name" value="Radical_SAM_PqqE_MftC-like"/>
</dbReference>
<proteinExistence type="predicted"/>
<feature type="domain" description="Radical SAM core" evidence="6">
    <location>
        <begin position="10"/>
        <end position="232"/>
    </location>
</feature>